<keyword evidence="8" id="KW-1185">Reference proteome</keyword>
<reference evidence="7 8" key="2">
    <citation type="journal article" date="2011" name="Stand. Genomic Sci.">
        <title>Complete genome sequence of Isosphaera pallida type strain (IS1B).</title>
        <authorList>
            <consortium name="US DOE Joint Genome Institute (JGI-PGF)"/>
            <person name="Goker M."/>
            <person name="Cleland D."/>
            <person name="Saunders E."/>
            <person name="Lapidus A."/>
            <person name="Nolan M."/>
            <person name="Lucas S."/>
            <person name="Hammon N."/>
            <person name="Deshpande S."/>
            <person name="Cheng J.F."/>
            <person name="Tapia R."/>
            <person name="Han C."/>
            <person name="Goodwin L."/>
            <person name="Pitluck S."/>
            <person name="Liolios K."/>
            <person name="Pagani I."/>
            <person name="Ivanova N."/>
            <person name="Mavromatis K."/>
            <person name="Pati A."/>
            <person name="Chen A."/>
            <person name="Palaniappan K."/>
            <person name="Land M."/>
            <person name="Hauser L."/>
            <person name="Chang Y.J."/>
            <person name="Jeffries C.D."/>
            <person name="Detter J.C."/>
            <person name="Beck B."/>
            <person name="Woyke T."/>
            <person name="Bristow J."/>
            <person name="Eisen J.A."/>
            <person name="Markowitz V."/>
            <person name="Hugenholtz P."/>
            <person name="Kyrpides N.C."/>
            <person name="Klenk H.P."/>
        </authorList>
    </citation>
    <scope>NUCLEOTIDE SEQUENCE [LARGE SCALE GENOMIC DNA]</scope>
    <source>
        <strain evidence="8">ATCC 43644 / DSM 9630 / IS1B</strain>
    </source>
</reference>
<dbReference type="KEGG" id="ipa:Isop_1938"/>
<dbReference type="InterPro" id="IPR027417">
    <property type="entry name" value="P-loop_NTPase"/>
</dbReference>
<keyword evidence="2" id="KW-0813">Transport</keyword>
<dbReference type="STRING" id="575540.Isop_1938"/>
<dbReference type="InParanoid" id="E8R2L8"/>
<dbReference type="Pfam" id="PF00005">
    <property type="entry name" value="ABC_tran"/>
    <property type="match status" value="1"/>
</dbReference>
<reference key="1">
    <citation type="submission" date="2010-11" db="EMBL/GenBank/DDBJ databases">
        <title>The complete sequence of chromosome of Isophaera pallida ATCC 43644.</title>
        <authorList>
            <consortium name="US DOE Joint Genome Institute (JGI-PGF)"/>
            <person name="Lucas S."/>
            <person name="Copeland A."/>
            <person name="Lapidus A."/>
            <person name="Bruce D."/>
            <person name="Goodwin L."/>
            <person name="Pitluck S."/>
            <person name="Kyrpides N."/>
            <person name="Mavromatis K."/>
            <person name="Pagani I."/>
            <person name="Ivanova N."/>
            <person name="Saunders E."/>
            <person name="Brettin T."/>
            <person name="Detter J.C."/>
            <person name="Han C."/>
            <person name="Tapia R."/>
            <person name="Land M."/>
            <person name="Hauser L."/>
            <person name="Markowitz V."/>
            <person name="Cheng J.-F."/>
            <person name="Hugenholtz P."/>
            <person name="Woyke T."/>
            <person name="Wu D."/>
            <person name="Eisen J.A."/>
        </authorList>
    </citation>
    <scope>NUCLEOTIDE SEQUENCE</scope>
    <source>
        <strain>ATCC 43644</strain>
    </source>
</reference>
<dbReference type="GO" id="GO:0005524">
    <property type="term" value="F:ATP binding"/>
    <property type="evidence" value="ECO:0007669"/>
    <property type="project" value="UniProtKB-KW"/>
</dbReference>
<evidence type="ECO:0000259" key="6">
    <source>
        <dbReference type="PROSITE" id="PS50893"/>
    </source>
</evidence>
<evidence type="ECO:0000256" key="2">
    <source>
        <dbReference type="ARBA" id="ARBA00022448"/>
    </source>
</evidence>
<protein>
    <submittedName>
        <fullName evidence="7">ABC transporter related protein</fullName>
    </submittedName>
</protein>
<dbReference type="eggNOG" id="COG4555">
    <property type="taxonomic scope" value="Bacteria"/>
</dbReference>
<proteinExistence type="inferred from homology"/>
<dbReference type="Gene3D" id="3.40.50.300">
    <property type="entry name" value="P-loop containing nucleotide triphosphate hydrolases"/>
    <property type="match status" value="1"/>
</dbReference>
<keyword evidence="5" id="KW-0067">ATP-binding</keyword>
<evidence type="ECO:0000313" key="7">
    <source>
        <dbReference type="EMBL" id="ADV62518.1"/>
    </source>
</evidence>
<dbReference type="Proteomes" id="UP000008631">
    <property type="component" value="Chromosome"/>
</dbReference>
<evidence type="ECO:0000256" key="5">
    <source>
        <dbReference type="ARBA" id="ARBA00022840"/>
    </source>
</evidence>
<keyword evidence="3" id="KW-0536">Nodulation</keyword>
<sequence>MIVVEHLSKQFFDLRRGHVTAVNDISFRCAQGEVVGLLGPNGAGKTTTLRILSTILKPSSGVARIDGIQVDQAPEEVRRRIGYMSASTQLYDRMTAWELVSFFGSLYDLEGERLTQRMEAVFDWLGMNDFRDVPVAKMSTGMKQKVSIARAVVHDPPVLILDEPTSNLDILVARALVERIEELANQGKTILLSSHTMAMIERLCHRVIILYKGMILESGPLKELKARYKAASLDDLFFDLIDQCDACAAPSAMTAADALT</sequence>
<evidence type="ECO:0000256" key="4">
    <source>
        <dbReference type="ARBA" id="ARBA00022741"/>
    </source>
</evidence>
<dbReference type="PANTHER" id="PTHR42711">
    <property type="entry name" value="ABC TRANSPORTER ATP-BINDING PROTEIN"/>
    <property type="match status" value="1"/>
</dbReference>
<gene>
    <name evidence="7" type="ordered locus">Isop_1938</name>
</gene>
<dbReference type="EMBL" id="CP002353">
    <property type="protein sequence ID" value="ADV62518.1"/>
    <property type="molecule type" value="Genomic_DNA"/>
</dbReference>
<dbReference type="PROSITE" id="PS50893">
    <property type="entry name" value="ABC_TRANSPORTER_2"/>
    <property type="match status" value="1"/>
</dbReference>
<feature type="domain" description="ABC transporter" evidence="6">
    <location>
        <begin position="2"/>
        <end position="237"/>
    </location>
</feature>
<dbReference type="SMART" id="SM00382">
    <property type="entry name" value="AAA"/>
    <property type="match status" value="1"/>
</dbReference>
<dbReference type="InterPro" id="IPR050763">
    <property type="entry name" value="ABC_transporter_ATP-binding"/>
</dbReference>
<name>E8R2L8_ISOPI</name>
<accession>E8R2L8</accession>
<dbReference type="SUPFAM" id="SSF52540">
    <property type="entry name" value="P-loop containing nucleoside triphosphate hydrolases"/>
    <property type="match status" value="1"/>
</dbReference>
<evidence type="ECO:0000256" key="1">
    <source>
        <dbReference type="ARBA" id="ARBA00005417"/>
    </source>
</evidence>
<dbReference type="AlphaFoldDB" id="E8R2L8"/>
<dbReference type="PANTHER" id="PTHR42711:SF5">
    <property type="entry name" value="ABC TRANSPORTER ATP-BINDING PROTEIN NATA"/>
    <property type="match status" value="1"/>
</dbReference>
<evidence type="ECO:0000313" key="8">
    <source>
        <dbReference type="Proteomes" id="UP000008631"/>
    </source>
</evidence>
<dbReference type="InterPro" id="IPR003439">
    <property type="entry name" value="ABC_transporter-like_ATP-bd"/>
</dbReference>
<dbReference type="InterPro" id="IPR003593">
    <property type="entry name" value="AAA+_ATPase"/>
</dbReference>
<comment type="similarity">
    <text evidence="1">Belongs to the ABC transporter superfamily.</text>
</comment>
<keyword evidence="4" id="KW-0547">Nucleotide-binding</keyword>
<evidence type="ECO:0000256" key="3">
    <source>
        <dbReference type="ARBA" id="ARBA00022458"/>
    </source>
</evidence>
<organism evidence="7 8">
    <name type="scientific">Isosphaera pallida (strain ATCC 43644 / DSM 9630 / IS1B)</name>
    <dbReference type="NCBI Taxonomy" id="575540"/>
    <lineage>
        <taxon>Bacteria</taxon>
        <taxon>Pseudomonadati</taxon>
        <taxon>Planctomycetota</taxon>
        <taxon>Planctomycetia</taxon>
        <taxon>Isosphaerales</taxon>
        <taxon>Isosphaeraceae</taxon>
        <taxon>Isosphaera</taxon>
    </lineage>
</organism>
<dbReference type="OrthoDB" id="9795548at2"/>
<dbReference type="GO" id="GO:0016887">
    <property type="term" value="F:ATP hydrolysis activity"/>
    <property type="evidence" value="ECO:0007669"/>
    <property type="project" value="InterPro"/>
</dbReference>
<dbReference type="HOGENOM" id="CLU_000604_1_2_0"/>
<dbReference type="RefSeq" id="WP_013564806.1">
    <property type="nucleotide sequence ID" value="NC_014962.1"/>
</dbReference>